<evidence type="ECO:0000256" key="2">
    <source>
        <dbReference type="ARBA" id="ARBA00022475"/>
    </source>
</evidence>
<evidence type="ECO:0000313" key="7">
    <source>
        <dbReference type="Proteomes" id="UP000238326"/>
    </source>
</evidence>
<dbReference type="SMART" id="SM00382">
    <property type="entry name" value="AAA"/>
    <property type="match status" value="1"/>
</dbReference>
<evidence type="ECO:0000259" key="5">
    <source>
        <dbReference type="PROSITE" id="PS50893"/>
    </source>
</evidence>
<evidence type="ECO:0000256" key="1">
    <source>
        <dbReference type="ARBA" id="ARBA00022448"/>
    </source>
</evidence>
<name>A0A2S9KD53_9BURK</name>
<dbReference type="InterPro" id="IPR003593">
    <property type="entry name" value="AAA+_ATPase"/>
</dbReference>
<dbReference type="RefSeq" id="WP_105730095.1">
    <property type="nucleotide sequence ID" value="NZ_DAIPCI010000022.1"/>
</dbReference>
<keyword evidence="3" id="KW-0547">Nucleotide-binding</keyword>
<dbReference type="SUPFAM" id="SSF50331">
    <property type="entry name" value="MOP-like"/>
    <property type="match status" value="1"/>
</dbReference>
<keyword evidence="2" id="KW-1003">Cell membrane</keyword>
<dbReference type="GO" id="GO:0005524">
    <property type="term" value="F:ATP binding"/>
    <property type="evidence" value="ECO:0007669"/>
    <property type="project" value="UniProtKB-KW"/>
</dbReference>
<dbReference type="Pfam" id="PF08402">
    <property type="entry name" value="TOBE_2"/>
    <property type="match status" value="1"/>
</dbReference>
<dbReference type="PANTHER" id="PTHR42781:SF4">
    <property type="entry name" value="SPERMIDINE_PUTRESCINE IMPORT ATP-BINDING PROTEIN POTA"/>
    <property type="match status" value="1"/>
</dbReference>
<dbReference type="FunFam" id="3.40.50.300:FF:000425">
    <property type="entry name" value="Probable ABC transporter, ATP-binding subunit"/>
    <property type="match status" value="1"/>
</dbReference>
<dbReference type="AlphaFoldDB" id="A0A2S9KD53"/>
<dbReference type="GO" id="GO:0015697">
    <property type="term" value="P:quaternary ammonium group transport"/>
    <property type="evidence" value="ECO:0007669"/>
    <property type="project" value="UniProtKB-ARBA"/>
</dbReference>
<dbReference type="GO" id="GO:0043190">
    <property type="term" value="C:ATP-binding cassette (ABC) transporter complex"/>
    <property type="evidence" value="ECO:0007669"/>
    <property type="project" value="InterPro"/>
</dbReference>
<dbReference type="InterPro" id="IPR013611">
    <property type="entry name" value="Transp-assoc_OB_typ2"/>
</dbReference>
<evidence type="ECO:0000313" key="6">
    <source>
        <dbReference type="EMBL" id="PRD68354.1"/>
    </source>
</evidence>
<keyword evidence="2" id="KW-0472">Membrane</keyword>
<organism evidence="6 7">
    <name type="scientific">Malikia spinosa</name>
    <dbReference type="NCBI Taxonomy" id="86180"/>
    <lineage>
        <taxon>Bacteria</taxon>
        <taxon>Pseudomonadati</taxon>
        <taxon>Pseudomonadota</taxon>
        <taxon>Betaproteobacteria</taxon>
        <taxon>Burkholderiales</taxon>
        <taxon>Comamonadaceae</taxon>
        <taxon>Malikia</taxon>
    </lineage>
</organism>
<dbReference type="SUPFAM" id="SSF52540">
    <property type="entry name" value="P-loop containing nucleoside triphosphate hydrolases"/>
    <property type="match status" value="1"/>
</dbReference>
<protein>
    <submittedName>
        <fullName evidence="6">ABC transporter ATP-binding protein</fullName>
    </submittedName>
</protein>
<dbReference type="Pfam" id="PF00005">
    <property type="entry name" value="ABC_tran"/>
    <property type="match status" value="1"/>
</dbReference>
<dbReference type="InterPro" id="IPR003439">
    <property type="entry name" value="ABC_transporter-like_ATP-bd"/>
</dbReference>
<dbReference type="PROSITE" id="PS50893">
    <property type="entry name" value="ABC_TRANSPORTER_2"/>
    <property type="match status" value="1"/>
</dbReference>
<evidence type="ECO:0000256" key="3">
    <source>
        <dbReference type="ARBA" id="ARBA00022741"/>
    </source>
</evidence>
<dbReference type="PANTHER" id="PTHR42781">
    <property type="entry name" value="SPERMIDINE/PUTRESCINE IMPORT ATP-BINDING PROTEIN POTA"/>
    <property type="match status" value="1"/>
</dbReference>
<dbReference type="PROSITE" id="PS00211">
    <property type="entry name" value="ABC_TRANSPORTER_1"/>
    <property type="match status" value="1"/>
</dbReference>
<dbReference type="InterPro" id="IPR050093">
    <property type="entry name" value="ABC_SmlMolc_Importer"/>
</dbReference>
<dbReference type="Proteomes" id="UP000238326">
    <property type="component" value="Unassembled WGS sequence"/>
</dbReference>
<dbReference type="OrthoDB" id="5298774at2"/>
<keyword evidence="4 6" id="KW-0067">ATP-binding</keyword>
<keyword evidence="1" id="KW-0813">Transport</keyword>
<dbReference type="GO" id="GO:0016887">
    <property type="term" value="F:ATP hydrolysis activity"/>
    <property type="evidence" value="ECO:0007669"/>
    <property type="project" value="InterPro"/>
</dbReference>
<dbReference type="InterPro" id="IPR027417">
    <property type="entry name" value="P-loop_NTPase"/>
</dbReference>
<dbReference type="EMBL" id="PVLR01000032">
    <property type="protein sequence ID" value="PRD68354.1"/>
    <property type="molecule type" value="Genomic_DNA"/>
</dbReference>
<dbReference type="InterPro" id="IPR008995">
    <property type="entry name" value="Mo/tungstate-bd_C_term_dom"/>
</dbReference>
<accession>A0A2S9KD53</accession>
<gene>
    <name evidence="6" type="ORF">C6P61_11600</name>
</gene>
<proteinExistence type="predicted"/>
<feature type="domain" description="ABC transporter" evidence="5">
    <location>
        <begin position="4"/>
        <end position="234"/>
    </location>
</feature>
<keyword evidence="7" id="KW-1185">Reference proteome</keyword>
<dbReference type="InterPro" id="IPR017871">
    <property type="entry name" value="ABC_transporter-like_CS"/>
</dbReference>
<evidence type="ECO:0000256" key="4">
    <source>
        <dbReference type="ARBA" id="ARBA00022840"/>
    </source>
</evidence>
<dbReference type="GO" id="GO:0022857">
    <property type="term" value="F:transmembrane transporter activity"/>
    <property type="evidence" value="ECO:0007669"/>
    <property type="project" value="InterPro"/>
</dbReference>
<dbReference type="Gene3D" id="3.40.50.300">
    <property type="entry name" value="P-loop containing nucleotide triphosphate hydrolases"/>
    <property type="match status" value="1"/>
</dbReference>
<comment type="caution">
    <text evidence="6">The sequence shown here is derived from an EMBL/GenBank/DDBJ whole genome shotgun (WGS) entry which is preliminary data.</text>
</comment>
<reference evidence="6 7" key="1">
    <citation type="submission" date="2018-03" db="EMBL/GenBank/DDBJ databases">
        <title>Comparative genomics illustrates the genes involved in a hyperalkaliphilic mechanisms of Serpentinomonas isolated from highly-alkaline calcium-rich serpentinized springs.</title>
        <authorList>
            <person name="Suzuki S."/>
            <person name="Ishii S."/>
            <person name="Walworth N."/>
            <person name="Bird L."/>
            <person name="Kuenen J.G."/>
            <person name="Nealson K.H."/>
        </authorList>
    </citation>
    <scope>NUCLEOTIDE SEQUENCE [LARGE SCALE GENOMIC DNA]</scope>
    <source>
        <strain evidence="6 7">83</strain>
    </source>
</reference>
<sequence>MSYLEVSSLSKAFGQQPVFEDIHFSLQEGELVTLLGPSGCGKSTLLRCIAGLTDVDSGRITVAGLDITRMPPQKRNIGMVFQSYALFPNLRVADNIAFGLRVKNLPADECAQRVADVVRLVELGGHEDKYVHQLSGGQRQRVALARALVVRPRILLLDEPLSALDARIRKNLQEEIRRIQQQIRLTTVFVTHDQEEALILSDRIFLMNAGRIVQSGSAESVYTRPESRFVAGFMGNYNLLDAAAARALLGLDVKGHLAIRPESIHVVLPGETPLANQGKSYPAVVQQHQLLGNVIRYVVDSGGCRLMVDLLNRSASSLLAQGATVQLQFNAEELQEVA</sequence>